<accession>A0A1B9GMD4</accession>
<dbReference type="GO" id="GO:0005739">
    <property type="term" value="C:mitochondrion"/>
    <property type="evidence" value="ECO:0007669"/>
    <property type="project" value="TreeGrafter"/>
</dbReference>
<dbReference type="PANTHER" id="PTHR12184">
    <property type="entry name" value="UBIQUINOL-CYTOCHROME C REDUCTASE COMPLEX ASSEMBLY FACTOR 1 FAMILY MEMBER"/>
    <property type="match status" value="1"/>
</dbReference>
<feature type="region of interest" description="Disordered" evidence="1">
    <location>
        <begin position="307"/>
        <end position="346"/>
    </location>
</feature>
<name>A0A1B9GMD4_9TREE</name>
<dbReference type="AlphaFoldDB" id="A0A1B9GMD4"/>
<dbReference type="GO" id="GO:0034551">
    <property type="term" value="P:mitochondrial respiratory chain complex III assembly"/>
    <property type="evidence" value="ECO:0007669"/>
    <property type="project" value="TreeGrafter"/>
</dbReference>
<reference evidence="2 3" key="1">
    <citation type="submission" date="2013-07" db="EMBL/GenBank/DDBJ databases">
        <title>The Genome Sequence of Cryptococcus heveanensis BCC8398.</title>
        <authorList>
            <consortium name="The Broad Institute Genome Sequencing Platform"/>
            <person name="Cuomo C."/>
            <person name="Litvintseva A."/>
            <person name="Chen Y."/>
            <person name="Heitman J."/>
            <person name="Sun S."/>
            <person name="Springer D."/>
            <person name="Dromer F."/>
            <person name="Young S.K."/>
            <person name="Zeng Q."/>
            <person name="Gargeya S."/>
            <person name="Fitzgerald M."/>
            <person name="Abouelleil A."/>
            <person name="Alvarado L."/>
            <person name="Berlin A.M."/>
            <person name="Chapman S.B."/>
            <person name="Dewar J."/>
            <person name="Goldberg J."/>
            <person name="Griggs A."/>
            <person name="Gujja S."/>
            <person name="Hansen M."/>
            <person name="Howarth C."/>
            <person name="Imamovic A."/>
            <person name="Larimer J."/>
            <person name="McCowan C."/>
            <person name="Murphy C."/>
            <person name="Pearson M."/>
            <person name="Priest M."/>
            <person name="Roberts A."/>
            <person name="Saif S."/>
            <person name="Shea T."/>
            <person name="Sykes S."/>
            <person name="Wortman J."/>
            <person name="Nusbaum C."/>
            <person name="Birren B."/>
        </authorList>
    </citation>
    <scope>NUCLEOTIDE SEQUENCE [LARGE SCALE GENOMIC DNA]</scope>
    <source>
        <strain evidence="2 3">BCC8398</strain>
    </source>
</reference>
<feature type="region of interest" description="Disordered" evidence="1">
    <location>
        <begin position="41"/>
        <end position="65"/>
    </location>
</feature>
<dbReference type="PANTHER" id="PTHR12184:SF1">
    <property type="entry name" value="UBIQUINOL-CYTOCHROME-C REDUCTASE COMPLEX ASSEMBLY FACTOR 1"/>
    <property type="match status" value="1"/>
</dbReference>
<dbReference type="STRING" id="1296120.A0A1B9GMD4"/>
<gene>
    <name evidence="2" type="ORF">I316_05952</name>
</gene>
<reference evidence="3" key="2">
    <citation type="submission" date="2013-12" db="EMBL/GenBank/DDBJ databases">
        <title>Evolution of pathogenesis and genome organization in the Tremellales.</title>
        <authorList>
            <person name="Cuomo C."/>
            <person name="Litvintseva A."/>
            <person name="Heitman J."/>
            <person name="Chen Y."/>
            <person name="Sun S."/>
            <person name="Springer D."/>
            <person name="Dromer F."/>
            <person name="Young S."/>
            <person name="Zeng Q."/>
            <person name="Chapman S."/>
            <person name="Gujja S."/>
            <person name="Saif S."/>
            <person name="Birren B."/>
        </authorList>
    </citation>
    <scope>NUCLEOTIDE SEQUENCE [LARGE SCALE GENOMIC DNA]</scope>
    <source>
        <strain evidence="3">BCC8398</strain>
    </source>
</reference>
<dbReference type="OrthoDB" id="10253878at2759"/>
<evidence type="ECO:0000313" key="2">
    <source>
        <dbReference type="EMBL" id="OCF32284.1"/>
    </source>
</evidence>
<keyword evidence="3" id="KW-1185">Reference proteome</keyword>
<feature type="compositionally biased region" description="Low complexity" evidence="1">
    <location>
        <begin position="312"/>
        <end position="338"/>
    </location>
</feature>
<sequence>MRPTTALLSLPLSAAARPSVLSSSLIGPSLRLRTLSSTRSLLDASNSTEPSRPPSKHIANPNFKTDRPVKITHKPVFPAPHNPFAPEPEKKVYNDITIRLLRQLNIVLGYNRRRRTTARETGRMMKGIIEAVEADKAFWYGECDLPRTFHTFFTIHYLYVVLTLTRLRALHNSIPNPLSPLPQSAFPGAPGTTPAARPPSILDTLDNLGCSLSHAKQHDYRYQQMLLTHYFNIVENEIRLMLGVEITRETETMKRLREYQERGNFARMGLDYSLGLSISTDPEERERADSELASWVWRFIFARRGTDPAQTPSSAAAAGKDGKPAATQVATATSSTSARKGTGDLVYPEGEEMKAGKDLEMAEQIELIVRFMRRELHRLDGISDRDVIAGNVGFFGKVRS</sequence>
<organism evidence="2 3">
    <name type="scientific">Kwoniella heveanensis BCC8398</name>
    <dbReference type="NCBI Taxonomy" id="1296120"/>
    <lineage>
        <taxon>Eukaryota</taxon>
        <taxon>Fungi</taxon>
        <taxon>Dikarya</taxon>
        <taxon>Basidiomycota</taxon>
        <taxon>Agaricomycotina</taxon>
        <taxon>Tremellomycetes</taxon>
        <taxon>Tremellales</taxon>
        <taxon>Cryptococcaceae</taxon>
        <taxon>Kwoniella</taxon>
    </lineage>
</organism>
<dbReference type="EMBL" id="KI669509">
    <property type="protein sequence ID" value="OCF32284.1"/>
    <property type="molecule type" value="Genomic_DNA"/>
</dbReference>
<evidence type="ECO:0000313" key="3">
    <source>
        <dbReference type="Proteomes" id="UP000092666"/>
    </source>
</evidence>
<dbReference type="Proteomes" id="UP000092666">
    <property type="component" value="Unassembled WGS sequence"/>
</dbReference>
<evidence type="ECO:0000256" key="1">
    <source>
        <dbReference type="SAM" id="MobiDB-lite"/>
    </source>
</evidence>
<proteinExistence type="predicted"/>
<dbReference type="InterPro" id="IPR007129">
    <property type="entry name" value="Ubiqinol_cyt_c_chaperone_CPB3"/>
</dbReference>
<protein>
    <submittedName>
        <fullName evidence="2">Uncharacterized protein</fullName>
    </submittedName>
</protein>